<name>A0AAW1QML4_9CHLO</name>
<dbReference type="Gene3D" id="2.70.130.10">
    <property type="entry name" value="Mannose-6-phosphate receptor binding domain"/>
    <property type="match status" value="1"/>
</dbReference>
<dbReference type="InterPro" id="IPR028146">
    <property type="entry name" value="PRKCSH_N"/>
</dbReference>
<dbReference type="Pfam" id="PF13015">
    <property type="entry name" value="PRKCSH_1"/>
    <property type="match status" value="1"/>
</dbReference>
<evidence type="ECO:0000313" key="7">
    <source>
        <dbReference type="Proteomes" id="UP001445335"/>
    </source>
</evidence>
<dbReference type="InterPro" id="IPR036607">
    <property type="entry name" value="PRKCSH"/>
</dbReference>
<sequence length="374" mass="40706">MDGLLTIPRDHLNDNYCDCYDGSDEPGTSACSNGSFYCRNRGHLPLRLNASMVDDLLCDCCDGTDERDGLCRNTCLEAGAAARAELQQWAATAAQGEQLREAYAKAWAQREVQWTSELKQLEADVAQKSKLVSYWQGKKTAVETEERLEREGAEAARAAHEAVAAAAAAASNLTEGGSWTHDPEAVGEIAEEQEAEAAAQEAESEQPDAAVGEVEEVQPAKPGVWGSFRAALAKAMGFLKAAGTQAQQRQHIKDTFVEHQRALTELTSTMAALSRKLGLDFGPSGVFSELLDRCFTVQVEKYTYEVCMYGEARQKEGAASTSLGSWRGFEDGHSALLFDGGQQCWNGPQRSMRVSLQCGVEEKLANVSEPNRRH</sequence>
<keyword evidence="2" id="KW-0256">Endoplasmic reticulum</keyword>
<dbReference type="SUPFAM" id="SSF50911">
    <property type="entry name" value="Mannose 6-phosphate receptor domain"/>
    <property type="match status" value="1"/>
</dbReference>
<protein>
    <recommendedName>
        <fullName evidence="1">Glucosidase 2 subunit beta</fullName>
    </recommendedName>
</protein>
<dbReference type="GO" id="GO:0006491">
    <property type="term" value="P:N-glycan processing"/>
    <property type="evidence" value="ECO:0007669"/>
    <property type="project" value="TreeGrafter"/>
</dbReference>
<dbReference type="PANTHER" id="PTHR12630:SF1">
    <property type="entry name" value="GLUCOSIDASE 2 SUBUNIT BETA"/>
    <property type="match status" value="1"/>
</dbReference>
<evidence type="ECO:0000313" key="6">
    <source>
        <dbReference type="EMBL" id="KAK9822678.1"/>
    </source>
</evidence>
<reference evidence="6 7" key="1">
    <citation type="journal article" date="2024" name="Nat. Commun.">
        <title>Phylogenomics reveals the evolutionary origins of lichenization in chlorophyte algae.</title>
        <authorList>
            <person name="Puginier C."/>
            <person name="Libourel C."/>
            <person name="Otte J."/>
            <person name="Skaloud P."/>
            <person name="Haon M."/>
            <person name="Grisel S."/>
            <person name="Petersen M."/>
            <person name="Berrin J.G."/>
            <person name="Delaux P.M."/>
            <person name="Dal Grande F."/>
            <person name="Keller J."/>
        </authorList>
    </citation>
    <scope>NUCLEOTIDE SEQUENCE [LARGE SCALE GENOMIC DNA]</scope>
    <source>
        <strain evidence="6 7">SAG 245.80</strain>
    </source>
</reference>
<dbReference type="EMBL" id="JALJOU010000085">
    <property type="protein sequence ID" value="KAK9822678.1"/>
    <property type="molecule type" value="Genomic_DNA"/>
</dbReference>
<proteinExistence type="predicted"/>
<gene>
    <name evidence="6" type="ORF">WJX81_008213</name>
</gene>
<evidence type="ECO:0000256" key="2">
    <source>
        <dbReference type="ARBA" id="ARBA00022824"/>
    </source>
</evidence>
<comment type="caution">
    <text evidence="6">The sequence shown here is derived from an EMBL/GenBank/DDBJ whole genome shotgun (WGS) entry which is preliminary data.</text>
</comment>
<dbReference type="Proteomes" id="UP001445335">
    <property type="component" value="Unassembled WGS sequence"/>
</dbReference>
<feature type="region of interest" description="Disordered" evidence="3">
    <location>
        <begin position="191"/>
        <end position="217"/>
    </location>
</feature>
<dbReference type="PANTHER" id="PTHR12630">
    <property type="entry name" value="N-LINKED OLIGOSACCHARIDE PROCESSING"/>
    <property type="match status" value="1"/>
</dbReference>
<feature type="domain" description="Glucosidase II beta subunit N-terminal" evidence="4">
    <location>
        <begin position="8"/>
        <end position="129"/>
    </location>
</feature>
<dbReference type="GO" id="GO:0017177">
    <property type="term" value="C:glucosidase II complex"/>
    <property type="evidence" value="ECO:0007669"/>
    <property type="project" value="TreeGrafter"/>
</dbReference>
<accession>A0AAW1QML4</accession>
<evidence type="ECO:0000259" key="4">
    <source>
        <dbReference type="Pfam" id="PF12999"/>
    </source>
</evidence>
<organism evidence="6 7">
    <name type="scientific">Elliptochloris bilobata</name>
    <dbReference type="NCBI Taxonomy" id="381761"/>
    <lineage>
        <taxon>Eukaryota</taxon>
        <taxon>Viridiplantae</taxon>
        <taxon>Chlorophyta</taxon>
        <taxon>core chlorophytes</taxon>
        <taxon>Trebouxiophyceae</taxon>
        <taxon>Trebouxiophyceae incertae sedis</taxon>
        <taxon>Elliptochloris clade</taxon>
        <taxon>Elliptochloris</taxon>
    </lineage>
</organism>
<evidence type="ECO:0000259" key="5">
    <source>
        <dbReference type="Pfam" id="PF13015"/>
    </source>
</evidence>
<evidence type="ECO:0000256" key="3">
    <source>
        <dbReference type="SAM" id="MobiDB-lite"/>
    </source>
</evidence>
<evidence type="ECO:0000256" key="1">
    <source>
        <dbReference type="ARBA" id="ARBA00022387"/>
    </source>
</evidence>
<feature type="domain" description="Glucosidase 2 subunit beta-like" evidence="5">
    <location>
        <begin position="258"/>
        <end position="372"/>
    </location>
</feature>
<keyword evidence="7" id="KW-1185">Reference proteome</keyword>
<dbReference type="AlphaFoldDB" id="A0AAW1QML4"/>
<dbReference type="InterPro" id="IPR039794">
    <property type="entry name" value="Gtb1-like"/>
</dbReference>
<dbReference type="InterPro" id="IPR009011">
    <property type="entry name" value="Man6P_isomerase_rcpt-bd_dom_sf"/>
</dbReference>
<dbReference type="Pfam" id="PF12999">
    <property type="entry name" value="PRKCSH-like"/>
    <property type="match status" value="1"/>
</dbReference>